<dbReference type="SUPFAM" id="SSF109854">
    <property type="entry name" value="DinB/YfiT-like putative metalloenzymes"/>
    <property type="match status" value="1"/>
</dbReference>
<dbReference type="InterPro" id="IPR017519">
    <property type="entry name" value="CHP03085"/>
</dbReference>
<dbReference type="AlphaFoldDB" id="A0A6J7D379"/>
<dbReference type="NCBIfam" id="TIGR03083">
    <property type="entry name" value="maleylpyruvate isomerase family mycothiol-dependent enzyme"/>
    <property type="match status" value="1"/>
</dbReference>
<name>A0A6J7D379_9ZZZZ</name>
<dbReference type="NCBIfam" id="TIGR03085">
    <property type="entry name" value="TIGR03085 family metal-binding protein"/>
    <property type="match status" value="1"/>
</dbReference>
<dbReference type="EMBL" id="CAFBLV010000033">
    <property type="protein sequence ID" value="CAB4863565.1"/>
    <property type="molecule type" value="Genomic_DNA"/>
</dbReference>
<protein>
    <submittedName>
        <fullName evidence="2">Unannotated protein</fullName>
    </submittedName>
</protein>
<organism evidence="2">
    <name type="scientific">freshwater metagenome</name>
    <dbReference type="NCBI Taxonomy" id="449393"/>
    <lineage>
        <taxon>unclassified sequences</taxon>
        <taxon>metagenomes</taxon>
        <taxon>ecological metagenomes</taxon>
    </lineage>
</organism>
<reference evidence="2" key="1">
    <citation type="submission" date="2020-05" db="EMBL/GenBank/DDBJ databases">
        <authorList>
            <person name="Chiriac C."/>
            <person name="Salcher M."/>
            <person name="Ghai R."/>
            <person name="Kavagutti S V."/>
        </authorList>
    </citation>
    <scope>NUCLEOTIDE SEQUENCE</scope>
</reference>
<dbReference type="EMBL" id="CAEZZA010000033">
    <property type="protein sequence ID" value="CAB4741357.1"/>
    <property type="molecule type" value="Genomic_DNA"/>
</dbReference>
<accession>A0A6J7D379</accession>
<evidence type="ECO:0000313" key="2">
    <source>
        <dbReference type="EMBL" id="CAB4863565.1"/>
    </source>
</evidence>
<dbReference type="InterPro" id="IPR034660">
    <property type="entry name" value="DinB/YfiT-like"/>
</dbReference>
<proteinExistence type="predicted"/>
<evidence type="ECO:0000313" key="1">
    <source>
        <dbReference type="EMBL" id="CAB4741357.1"/>
    </source>
</evidence>
<gene>
    <name evidence="1" type="ORF">UFOPK2809_00368</name>
    <name evidence="2" type="ORF">UFOPK3425_00279</name>
</gene>
<dbReference type="InterPro" id="IPR017517">
    <property type="entry name" value="Maleyloyr_isom"/>
</dbReference>
<sequence>MGHDEVMTAATYTRRERLDLAALLLALGPDAPTLCEGWNAADLAAHLVIRESRPDAALGILGGPLASWTQHVQDATANLPYAELVAKVRNGPPALSLFAIPGVDGLANLFEYFVHHEDLRRGQANWQPRQLPTDFADLLWSRIAKSSRLLYRKVPVGVVFERTDAAATTRLVARKGSPSITLRGDVGELVLRSYGRTAVKLEIDGTAAAVSAFNSAPLGI</sequence>